<name>A0ABR3QFY0_9TREE</name>
<keyword evidence="3" id="KW-1185">Reference proteome</keyword>
<reference evidence="2 3" key="1">
    <citation type="submission" date="2023-08" db="EMBL/GenBank/DDBJ databases">
        <title>Annotated Genome Sequence of Vanrija albida AlHP1.</title>
        <authorList>
            <person name="Herzog R."/>
        </authorList>
    </citation>
    <scope>NUCLEOTIDE SEQUENCE [LARGE SCALE GENOMIC DNA]</scope>
    <source>
        <strain evidence="2 3">AlHP1</strain>
    </source>
</reference>
<dbReference type="SMART" id="SM00450">
    <property type="entry name" value="RHOD"/>
    <property type="match status" value="2"/>
</dbReference>
<comment type="caution">
    <text evidence="2">The sequence shown here is derived from an EMBL/GenBank/DDBJ whole genome shotgun (WGS) entry which is preliminary data.</text>
</comment>
<proteinExistence type="predicted"/>
<dbReference type="Gene3D" id="3.40.250.10">
    <property type="entry name" value="Rhodanese-like domain"/>
    <property type="match status" value="2"/>
</dbReference>
<dbReference type="RefSeq" id="XP_069213242.1">
    <property type="nucleotide sequence ID" value="XM_069349698.1"/>
</dbReference>
<dbReference type="PANTHER" id="PTHR44086">
    <property type="entry name" value="THIOSULFATE SULFURTRANSFERASE RDL2, MITOCHONDRIAL-RELATED"/>
    <property type="match status" value="1"/>
</dbReference>
<dbReference type="PANTHER" id="PTHR44086:SF10">
    <property type="entry name" value="THIOSULFATE SULFURTRANSFERASE_RHODANESE-LIKE DOMAIN-CONTAINING PROTEIN 3"/>
    <property type="match status" value="1"/>
</dbReference>
<dbReference type="GeneID" id="95982097"/>
<evidence type="ECO:0000259" key="1">
    <source>
        <dbReference type="PROSITE" id="PS50206"/>
    </source>
</evidence>
<dbReference type="InterPro" id="IPR001763">
    <property type="entry name" value="Rhodanese-like_dom"/>
</dbReference>
<dbReference type="PROSITE" id="PS50206">
    <property type="entry name" value="RHODANESE_3"/>
    <property type="match status" value="2"/>
</dbReference>
<protein>
    <recommendedName>
        <fullName evidence="1">Rhodanese domain-containing protein</fullName>
    </recommendedName>
</protein>
<dbReference type="CDD" id="cd00158">
    <property type="entry name" value="RHOD"/>
    <property type="match status" value="1"/>
</dbReference>
<evidence type="ECO:0000313" key="2">
    <source>
        <dbReference type="EMBL" id="KAL1413298.1"/>
    </source>
</evidence>
<dbReference type="SUPFAM" id="SSF52821">
    <property type="entry name" value="Rhodanese/Cell cycle control phosphatase"/>
    <property type="match status" value="3"/>
</dbReference>
<dbReference type="Pfam" id="PF00581">
    <property type="entry name" value="Rhodanese"/>
    <property type="match status" value="2"/>
</dbReference>
<dbReference type="Proteomes" id="UP001565368">
    <property type="component" value="Unassembled WGS sequence"/>
</dbReference>
<dbReference type="InterPro" id="IPR036873">
    <property type="entry name" value="Rhodanese-like_dom_sf"/>
</dbReference>
<organism evidence="2 3">
    <name type="scientific">Vanrija albida</name>
    <dbReference type="NCBI Taxonomy" id="181172"/>
    <lineage>
        <taxon>Eukaryota</taxon>
        <taxon>Fungi</taxon>
        <taxon>Dikarya</taxon>
        <taxon>Basidiomycota</taxon>
        <taxon>Agaricomycotina</taxon>
        <taxon>Tremellomycetes</taxon>
        <taxon>Trichosporonales</taxon>
        <taxon>Trichosporonaceae</taxon>
        <taxon>Vanrija</taxon>
    </lineage>
</organism>
<feature type="domain" description="Rhodanese" evidence="1">
    <location>
        <begin position="148"/>
        <end position="243"/>
    </location>
</feature>
<gene>
    <name evidence="2" type="ORF">Q8F55_001054</name>
</gene>
<dbReference type="EMBL" id="JBBXJM010000001">
    <property type="protein sequence ID" value="KAL1413298.1"/>
    <property type="molecule type" value="Genomic_DNA"/>
</dbReference>
<sequence>MPTTITPQALRAALDSDGELALFDVRDEATIRESHIFHAAYLPLVWADRRARALATVPRRGTLVVLTGDGAASDAAQWEGWGFTNVRVLDGGLAAWEAAGYSAFRHVAGPSKALAEAAREALAVPLWSPADLIAAREAATAAGTLPPLLIDVRSPAEYARATVPGALGLPGGEVVAAVPALLAAQAREAGLPDDPARPVVVTCAYRTRGQFGAASLAWWGLRTAYFLEGGTQAWVEAGGVLEPGTQPVDTAALPTTALAHPAAGNIPHVDAATVDAWLGDESRTTYLLDPRLAPVQDYALSPAAAARVRHVPAGQYIESVDEYTPVYRARVVLLDAAPSTRALALARWLRASRLVDVYVLGERSTPGGILPAGPVGEAVPGAGMIPDYTEWSRALPAAAAAELGGFVLV</sequence>
<feature type="domain" description="Rhodanese" evidence="1">
    <location>
        <begin position="16"/>
        <end position="105"/>
    </location>
</feature>
<evidence type="ECO:0000313" key="3">
    <source>
        <dbReference type="Proteomes" id="UP001565368"/>
    </source>
</evidence>
<accession>A0ABR3QFY0</accession>